<gene>
    <name evidence="5" type="ORF">DAPPUDRAFT_225662</name>
</gene>
<dbReference type="KEGG" id="dpx:DAPPUDRAFT_225662"/>
<dbReference type="PANTHER" id="PTHR12147">
    <property type="entry name" value="METALLOPEPTIDASE M28 FAMILY MEMBER"/>
    <property type="match status" value="1"/>
</dbReference>
<dbReference type="EMBL" id="GL732562">
    <property type="protein sequence ID" value="EFX77424.1"/>
    <property type="molecule type" value="Genomic_DNA"/>
</dbReference>
<evidence type="ECO:0000256" key="2">
    <source>
        <dbReference type="ARBA" id="ARBA00005634"/>
    </source>
</evidence>
<dbReference type="AlphaFoldDB" id="E9GSH2"/>
<dbReference type="Pfam" id="PF04389">
    <property type="entry name" value="Peptidase_M28"/>
    <property type="match status" value="1"/>
</dbReference>
<dbReference type="InParanoid" id="E9GSH2"/>
<name>E9GSH2_DAPPU</name>
<dbReference type="Proteomes" id="UP000000305">
    <property type="component" value="Unassembled WGS sequence"/>
</dbReference>
<evidence type="ECO:0000259" key="4">
    <source>
        <dbReference type="Pfam" id="PF04389"/>
    </source>
</evidence>
<proteinExistence type="inferred from homology"/>
<accession>E9GSH2</accession>
<dbReference type="OMA" id="SAYRFRN"/>
<evidence type="ECO:0000256" key="3">
    <source>
        <dbReference type="SAM" id="SignalP"/>
    </source>
</evidence>
<feature type="chain" id="PRO_5003241440" description="Peptidase M28 domain-containing protein" evidence="3">
    <location>
        <begin position="22"/>
        <end position="407"/>
    </location>
</feature>
<feature type="signal peptide" evidence="3">
    <location>
        <begin position="1"/>
        <end position="21"/>
    </location>
</feature>
<dbReference type="Gene3D" id="3.40.630.10">
    <property type="entry name" value="Zn peptidases"/>
    <property type="match status" value="1"/>
</dbReference>
<keyword evidence="6" id="KW-1185">Reference proteome</keyword>
<dbReference type="FunFam" id="3.40.630.10:FF:000186">
    <property type="entry name" value="Protein CBG15123"/>
    <property type="match status" value="1"/>
</dbReference>
<feature type="domain" description="Peptidase M28" evidence="4">
    <location>
        <begin position="105"/>
        <end position="230"/>
    </location>
</feature>
<dbReference type="eggNOG" id="KOG2194">
    <property type="taxonomic scope" value="Eukaryota"/>
</dbReference>
<sequence length="407" mass="45598">MVHWRLLLVATIAVCATNGEAKSTASSRSTAAERTGRYKSLLTDYFALPRHPYLNEVNWINARAGIVSEFEKILHNVPNTTMEIQDFHTSISFVPNIATEIKGKNIIVTFAGRNRGKAGDEILVIGAHYDSDASVLISIDDNGSGVVAMLEIARGLADAIVNRKAVLVNTIMFVAFDIQNEFSDGMAQIGGSSFFVKEKLATILDSQPKPSFLGAIILDSVMNYNSSEGSQVLPNGFEKSFPEAFSQIQANLYKGNYLAMVTKERLRSLQLDYSIAQEWNRTDTQQRYPLYQLEIRRTAASPALFEFLKQDHVPFWNFENNPLSAVLLTDTSTYTFKPRMSISITDKKFYNLIIFFTLKGKWRGIQRMCGITICNSTQLLTADRLNMLDQVVVTLERFISQSHLDGD</sequence>
<dbReference type="STRING" id="6669.E9GSH2"/>
<evidence type="ECO:0000313" key="6">
    <source>
        <dbReference type="Proteomes" id="UP000000305"/>
    </source>
</evidence>
<protein>
    <recommendedName>
        <fullName evidence="4">Peptidase M28 domain-containing protein</fullName>
    </recommendedName>
</protein>
<dbReference type="InterPro" id="IPR045175">
    <property type="entry name" value="M28_fam"/>
</dbReference>
<dbReference type="OrthoDB" id="2214at2759"/>
<reference evidence="5 6" key="1">
    <citation type="journal article" date="2011" name="Science">
        <title>The ecoresponsive genome of Daphnia pulex.</title>
        <authorList>
            <person name="Colbourne J.K."/>
            <person name="Pfrender M.E."/>
            <person name="Gilbert D."/>
            <person name="Thomas W.K."/>
            <person name="Tucker A."/>
            <person name="Oakley T.H."/>
            <person name="Tokishita S."/>
            <person name="Aerts A."/>
            <person name="Arnold G.J."/>
            <person name="Basu M.K."/>
            <person name="Bauer D.J."/>
            <person name="Caceres C.E."/>
            <person name="Carmel L."/>
            <person name="Casola C."/>
            <person name="Choi J.H."/>
            <person name="Detter J.C."/>
            <person name="Dong Q."/>
            <person name="Dusheyko S."/>
            <person name="Eads B.D."/>
            <person name="Frohlich T."/>
            <person name="Geiler-Samerotte K.A."/>
            <person name="Gerlach D."/>
            <person name="Hatcher P."/>
            <person name="Jogdeo S."/>
            <person name="Krijgsveld J."/>
            <person name="Kriventseva E.V."/>
            <person name="Kultz D."/>
            <person name="Laforsch C."/>
            <person name="Lindquist E."/>
            <person name="Lopez J."/>
            <person name="Manak J.R."/>
            <person name="Muller J."/>
            <person name="Pangilinan J."/>
            <person name="Patwardhan R.P."/>
            <person name="Pitluck S."/>
            <person name="Pritham E.J."/>
            <person name="Rechtsteiner A."/>
            <person name="Rho M."/>
            <person name="Rogozin I.B."/>
            <person name="Sakarya O."/>
            <person name="Salamov A."/>
            <person name="Schaack S."/>
            <person name="Shapiro H."/>
            <person name="Shiga Y."/>
            <person name="Skalitzky C."/>
            <person name="Smith Z."/>
            <person name="Souvorov A."/>
            <person name="Sung W."/>
            <person name="Tang Z."/>
            <person name="Tsuchiya D."/>
            <person name="Tu H."/>
            <person name="Vos H."/>
            <person name="Wang M."/>
            <person name="Wolf Y.I."/>
            <person name="Yamagata H."/>
            <person name="Yamada T."/>
            <person name="Ye Y."/>
            <person name="Shaw J.R."/>
            <person name="Andrews J."/>
            <person name="Crease T.J."/>
            <person name="Tang H."/>
            <person name="Lucas S.M."/>
            <person name="Robertson H.M."/>
            <person name="Bork P."/>
            <person name="Koonin E.V."/>
            <person name="Zdobnov E.M."/>
            <person name="Grigoriev I.V."/>
            <person name="Lynch M."/>
            <person name="Boore J.L."/>
        </authorList>
    </citation>
    <scope>NUCLEOTIDE SEQUENCE [LARGE SCALE GENOMIC DNA]</scope>
</reference>
<dbReference type="InterPro" id="IPR007484">
    <property type="entry name" value="Peptidase_M28"/>
</dbReference>
<dbReference type="GO" id="GO:0006508">
    <property type="term" value="P:proteolysis"/>
    <property type="evidence" value="ECO:0000318"/>
    <property type="project" value="GO_Central"/>
</dbReference>
<comment type="cofactor">
    <cofactor evidence="1">
        <name>Zn(2+)</name>
        <dbReference type="ChEBI" id="CHEBI:29105"/>
    </cofactor>
</comment>
<dbReference type="HOGENOM" id="CLU_676639_0_0_1"/>
<dbReference type="GO" id="GO:0008235">
    <property type="term" value="F:metalloexopeptidase activity"/>
    <property type="evidence" value="ECO:0007669"/>
    <property type="project" value="InterPro"/>
</dbReference>
<organism evidence="5 6">
    <name type="scientific">Daphnia pulex</name>
    <name type="common">Water flea</name>
    <dbReference type="NCBI Taxonomy" id="6669"/>
    <lineage>
        <taxon>Eukaryota</taxon>
        <taxon>Metazoa</taxon>
        <taxon>Ecdysozoa</taxon>
        <taxon>Arthropoda</taxon>
        <taxon>Crustacea</taxon>
        <taxon>Branchiopoda</taxon>
        <taxon>Diplostraca</taxon>
        <taxon>Cladocera</taxon>
        <taxon>Anomopoda</taxon>
        <taxon>Daphniidae</taxon>
        <taxon>Daphnia</taxon>
    </lineage>
</organism>
<dbReference type="SUPFAM" id="SSF53187">
    <property type="entry name" value="Zn-dependent exopeptidases"/>
    <property type="match status" value="1"/>
</dbReference>
<evidence type="ECO:0000256" key="1">
    <source>
        <dbReference type="ARBA" id="ARBA00001947"/>
    </source>
</evidence>
<keyword evidence="3" id="KW-0732">Signal</keyword>
<dbReference type="PANTHER" id="PTHR12147:SF26">
    <property type="entry name" value="PEPTIDASE M28 DOMAIN-CONTAINING PROTEIN"/>
    <property type="match status" value="1"/>
</dbReference>
<evidence type="ECO:0000313" key="5">
    <source>
        <dbReference type="EMBL" id="EFX77424.1"/>
    </source>
</evidence>
<comment type="similarity">
    <text evidence="2">Belongs to the peptidase M28 family. M28B subfamily.</text>
</comment>